<reference evidence="1" key="1">
    <citation type="submission" date="2014-11" db="EMBL/GenBank/DDBJ databases">
        <authorList>
            <person name="Amaro Gonzalez C."/>
        </authorList>
    </citation>
    <scope>NUCLEOTIDE SEQUENCE</scope>
</reference>
<name>A0A0E9QVF1_ANGAN</name>
<protein>
    <submittedName>
        <fullName evidence="1">Uncharacterized protein</fullName>
    </submittedName>
</protein>
<proteinExistence type="predicted"/>
<evidence type="ECO:0000313" key="1">
    <source>
        <dbReference type="EMBL" id="JAH20422.1"/>
    </source>
</evidence>
<dbReference type="AlphaFoldDB" id="A0A0E9QVF1"/>
<dbReference type="EMBL" id="GBXM01088155">
    <property type="protein sequence ID" value="JAH20422.1"/>
    <property type="molecule type" value="Transcribed_RNA"/>
</dbReference>
<organism evidence="1">
    <name type="scientific">Anguilla anguilla</name>
    <name type="common">European freshwater eel</name>
    <name type="synonym">Muraena anguilla</name>
    <dbReference type="NCBI Taxonomy" id="7936"/>
    <lineage>
        <taxon>Eukaryota</taxon>
        <taxon>Metazoa</taxon>
        <taxon>Chordata</taxon>
        <taxon>Craniata</taxon>
        <taxon>Vertebrata</taxon>
        <taxon>Euteleostomi</taxon>
        <taxon>Actinopterygii</taxon>
        <taxon>Neopterygii</taxon>
        <taxon>Teleostei</taxon>
        <taxon>Anguilliformes</taxon>
        <taxon>Anguillidae</taxon>
        <taxon>Anguilla</taxon>
    </lineage>
</organism>
<reference evidence="1" key="2">
    <citation type="journal article" date="2015" name="Fish Shellfish Immunol.">
        <title>Early steps in the European eel (Anguilla anguilla)-Vibrio vulnificus interaction in the gills: Role of the RtxA13 toxin.</title>
        <authorList>
            <person name="Callol A."/>
            <person name="Pajuelo D."/>
            <person name="Ebbesson L."/>
            <person name="Teles M."/>
            <person name="MacKenzie S."/>
            <person name="Amaro C."/>
        </authorList>
    </citation>
    <scope>NUCLEOTIDE SEQUENCE</scope>
</reference>
<sequence>MFKIKFNQVQCLHSFAKFGINVHWLNMQ</sequence>
<accession>A0A0E9QVF1</accession>